<evidence type="ECO:0000256" key="4">
    <source>
        <dbReference type="RuleBase" id="RU003718"/>
    </source>
</evidence>
<keyword evidence="3 4" id="KW-0808">Transferase</keyword>
<reference evidence="6" key="1">
    <citation type="journal article" date="2019" name="J. Agric. Food Chem.">
        <title>Identification and Characterization of Two New 1- O-Acyl-glucose-ester Forming Glucosyltransferases from Erigeron breviscapus.</title>
        <authorList>
            <person name="Yang Y."/>
            <person name="Liu M."/>
            <person name="Zhang W."/>
            <person name="Cao Y."/>
            <person name="Li C."/>
            <person name="Wang W."/>
        </authorList>
    </citation>
    <scope>NUCLEOTIDE SEQUENCE</scope>
</reference>
<dbReference type="InterPro" id="IPR002213">
    <property type="entry name" value="UDP_glucos_trans"/>
</dbReference>
<dbReference type="PANTHER" id="PTHR11926">
    <property type="entry name" value="GLUCOSYL/GLUCURONOSYL TRANSFERASES"/>
    <property type="match status" value="1"/>
</dbReference>
<dbReference type="GO" id="GO:0080044">
    <property type="term" value="F:quercetin 7-O-glucosyltransferase activity"/>
    <property type="evidence" value="ECO:0007669"/>
    <property type="project" value="TreeGrafter"/>
</dbReference>
<dbReference type="SUPFAM" id="SSF53756">
    <property type="entry name" value="UDP-Glycosyltransferase/glycogen phosphorylase"/>
    <property type="match status" value="1"/>
</dbReference>
<dbReference type="Gene3D" id="3.40.50.2000">
    <property type="entry name" value="Glycogen Phosphorylase B"/>
    <property type="match status" value="2"/>
</dbReference>
<sequence>MATHRKFLIVCYTGQGHISPALQFATRLIKLGVNDVTLCANVSSIRRIDKETAPHGITFAPFSDGHDDGVQPTTTLEQFVSDHETKGVSAVAELISSAKAAGKPFEHLVFTTAVPWAARVANAHGTKSTLLWCQSATILDIYYYYANGYQNLISRNNDNPKFPIILPGLPSLTIDDLSSFMMSSCPTEHNFILPGMLDHIHVLEISPKVLVNTFDELEYESIRATKKLELIPIGPLVSLEFLEGKDLDNYSDRPKDGYIQWLNTKAESSVVYVSFGTVAIFSMEQLEEVANGLLESGKSFLWVIRDGEKAKRLSKLEELEKLGMIVGWCSQMVVLRHKSIGCFVTHGGWNSALESLVAAVPTVVYPQWSDQPNDAKMIQDVWKTGVRVKTREGDGMLEAKEIRRCVDMVMGNENMKRNAEKWSALAREAQKDGGSSTVNLEAFLENV</sequence>
<organism evidence="6">
    <name type="scientific">Erigeron breviscapus</name>
    <dbReference type="NCBI Taxonomy" id="244311"/>
    <lineage>
        <taxon>Eukaryota</taxon>
        <taxon>Viridiplantae</taxon>
        <taxon>Streptophyta</taxon>
        <taxon>Embryophyta</taxon>
        <taxon>Tracheophyta</taxon>
        <taxon>Spermatophyta</taxon>
        <taxon>Magnoliopsida</taxon>
        <taxon>eudicotyledons</taxon>
        <taxon>Gunneridae</taxon>
        <taxon>Pentapetalae</taxon>
        <taxon>asterids</taxon>
        <taxon>campanulids</taxon>
        <taxon>Asterales</taxon>
        <taxon>Asteraceae</taxon>
        <taxon>Asteroideae</taxon>
        <taxon>Astereae</taxon>
        <taxon>North American clade</taxon>
        <taxon>Conyzinae</taxon>
        <taxon>Erigeron</taxon>
    </lineage>
</organism>
<keyword evidence="2 4" id="KW-0328">Glycosyltransferase</keyword>
<comment type="similarity">
    <text evidence="1 4">Belongs to the UDP-glycosyltransferase family.</text>
</comment>
<dbReference type="BRENDA" id="2.4.1.81">
    <property type="organism ID" value="17582"/>
</dbReference>
<evidence type="ECO:0000256" key="3">
    <source>
        <dbReference type="ARBA" id="ARBA00022679"/>
    </source>
</evidence>
<dbReference type="Pfam" id="PF00201">
    <property type="entry name" value="UDPGT"/>
    <property type="match status" value="1"/>
</dbReference>
<protein>
    <recommendedName>
        <fullName evidence="5">Glycosyltransferase</fullName>
        <ecNumber evidence="5">2.4.1.-</ecNumber>
    </recommendedName>
</protein>
<dbReference type="GO" id="GO:0080043">
    <property type="term" value="F:quercetin 3-O-glucosyltransferase activity"/>
    <property type="evidence" value="ECO:0007669"/>
    <property type="project" value="TreeGrafter"/>
</dbReference>
<evidence type="ECO:0000256" key="5">
    <source>
        <dbReference type="RuleBase" id="RU362057"/>
    </source>
</evidence>
<dbReference type="EC" id="2.4.1.-" evidence="5"/>
<accession>A0A4D6J6W7</accession>
<dbReference type="InterPro" id="IPR035595">
    <property type="entry name" value="UDP_glycos_trans_CS"/>
</dbReference>
<evidence type="ECO:0000256" key="1">
    <source>
        <dbReference type="ARBA" id="ARBA00009995"/>
    </source>
</evidence>
<dbReference type="FunFam" id="3.40.50.2000:FF:000019">
    <property type="entry name" value="Glycosyltransferase"/>
    <property type="match status" value="1"/>
</dbReference>
<proteinExistence type="evidence at transcript level"/>
<dbReference type="PANTHER" id="PTHR11926:SF870">
    <property type="entry name" value="UDP-GLYCOSYLTRANSFERASE 75B1"/>
    <property type="match status" value="1"/>
</dbReference>
<dbReference type="CDD" id="cd03784">
    <property type="entry name" value="GT1_Gtf-like"/>
    <property type="match status" value="1"/>
</dbReference>
<dbReference type="AlphaFoldDB" id="A0A4D6J6W7"/>
<evidence type="ECO:0000256" key="2">
    <source>
        <dbReference type="ARBA" id="ARBA00022676"/>
    </source>
</evidence>
<evidence type="ECO:0000313" key="6">
    <source>
        <dbReference type="EMBL" id="QCC89364.1"/>
    </source>
</evidence>
<dbReference type="PROSITE" id="PS00375">
    <property type="entry name" value="UDPGT"/>
    <property type="match status" value="1"/>
</dbReference>
<name>A0A4D6J6W7_9ASTR</name>
<dbReference type="EMBL" id="MH853831">
    <property type="protein sequence ID" value="QCC89364.1"/>
    <property type="molecule type" value="mRNA"/>
</dbReference>